<dbReference type="SUPFAM" id="SSF51735">
    <property type="entry name" value="NAD(P)-binding Rossmann-fold domains"/>
    <property type="match status" value="1"/>
</dbReference>
<dbReference type="GO" id="GO:0043115">
    <property type="term" value="F:precorrin-2 dehydrogenase activity"/>
    <property type="evidence" value="ECO:0007669"/>
    <property type="project" value="UniProtKB-EC"/>
</dbReference>
<comment type="catalytic activity">
    <reaction evidence="6">
        <text>precorrin-2 + NAD(+) = sirohydrochlorin + NADH + 2 H(+)</text>
        <dbReference type="Rhea" id="RHEA:15613"/>
        <dbReference type="ChEBI" id="CHEBI:15378"/>
        <dbReference type="ChEBI" id="CHEBI:57540"/>
        <dbReference type="ChEBI" id="CHEBI:57945"/>
        <dbReference type="ChEBI" id="CHEBI:58351"/>
        <dbReference type="ChEBI" id="CHEBI:58827"/>
        <dbReference type="EC" id="1.3.1.76"/>
    </reaction>
</comment>
<protein>
    <recommendedName>
        <fullName evidence="2">precorrin-2 dehydrogenase</fullName>
        <ecNumber evidence="2">1.3.1.76</ecNumber>
    </recommendedName>
</protein>
<dbReference type="Proteomes" id="UP000245412">
    <property type="component" value="Unassembled WGS sequence"/>
</dbReference>
<keyword evidence="4" id="KW-0520">NAD</keyword>
<evidence type="ECO:0000256" key="3">
    <source>
        <dbReference type="ARBA" id="ARBA00023002"/>
    </source>
</evidence>
<dbReference type="AlphaFoldDB" id="A0AB73T4Q6"/>
<dbReference type="GO" id="GO:0004325">
    <property type="term" value="F:ferrochelatase activity"/>
    <property type="evidence" value="ECO:0007669"/>
    <property type="project" value="InterPro"/>
</dbReference>
<evidence type="ECO:0000256" key="2">
    <source>
        <dbReference type="ARBA" id="ARBA00012400"/>
    </source>
</evidence>
<dbReference type="EMBL" id="QGGY01000005">
    <property type="protein sequence ID" value="PWJ76095.1"/>
    <property type="molecule type" value="Genomic_DNA"/>
</dbReference>
<dbReference type="PANTHER" id="PTHR35330:SF1">
    <property type="entry name" value="SIROHEME BIOSYNTHESIS PROTEIN MET8"/>
    <property type="match status" value="1"/>
</dbReference>
<name>A0AB73T4Q6_9FIRM</name>
<accession>A0AB73T4Q6</accession>
<evidence type="ECO:0000313" key="7">
    <source>
        <dbReference type="EMBL" id="PWJ76095.1"/>
    </source>
</evidence>
<evidence type="ECO:0000256" key="1">
    <source>
        <dbReference type="ARBA" id="ARBA00005010"/>
    </source>
</evidence>
<evidence type="ECO:0000256" key="6">
    <source>
        <dbReference type="ARBA" id="ARBA00047561"/>
    </source>
</evidence>
<dbReference type="RefSeq" id="WP_243134882.1">
    <property type="nucleotide sequence ID" value="NZ_CABJAT010000005.1"/>
</dbReference>
<dbReference type="InterPro" id="IPR036291">
    <property type="entry name" value="NAD(P)-bd_dom_sf"/>
</dbReference>
<keyword evidence="3" id="KW-0560">Oxidoreductase</keyword>
<comment type="pathway">
    <text evidence="1">Porphyrin-containing compound metabolism; siroheme biosynthesis; sirohydrochlorin from precorrin-2: step 1/1.</text>
</comment>
<dbReference type="Pfam" id="PF13241">
    <property type="entry name" value="NAD_binding_7"/>
    <property type="match status" value="1"/>
</dbReference>
<evidence type="ECO:0000256" key="4">
    <source>
        <dbReference type="ARBA" id="ARBA00023027"/>
    </source>
</evidence>
<gene>
    <name evidence="7" type="ORF">C7383_105129</name>
</gene>
<dbReference type="NCBIfam" id="TIGR01470">
    <property type="entry name" value="cysG_Nterm"/>
    <property type="match status" value="1"/>
</dbReference>
<proteinExistence type="predicted"/>
<evidence type="ECO:0000256" key="5">
    <source>
        <dbReference type="ARBA" id="ARBA00023244"/>
    </source>
</evidence>
<dbReference type="EC" id="1.3.1.76" evidence="2"/>
<reference evidence="7 8" key="1">
    <citation type="submission" date="2018-05" db="EMBL/GenBank/DDBJ databases">
        <authorList>
            <person name="Goeker M."/>
            <person name="Huntemann M."/>
            <person name="Clum A."/>
            <person name="Pillay M."/>
            <person name="Palaniappan K."/>
            <person name="Varghese N."/>
            <person name="Mikhailova N."/>
            <person name="Stamatis D."/>
            <person name="Reddy T."/>
            <person name="Daum C."/>
            <person name="Shapiro N."/>
            <person name="Ivanova N."/>
            <person name="Kyrpides N."/>
            <person name="Woyke T."/>
        </authorList>
    </citation>
    <scope>NUCLEOTIDE SEQUENCE [LARGE SCALE GENOMIC DNA]</scope>
    <source>
        <strain evidence="7 8">DSM 26524</strain>
    </source>
</reference>
<evidence type="ECO:0000313" key="8">
    <source>
        <dbReference type="Proteomes" id="UP000245412"/>
    </source>
</evidence>
<organism evidence="7 8">
    <name type="scientific">Murimonas intestini</name>
    <dbReference type="NCBI Taxonomy" id="1337051"/>
    <lineage>
        <taxon>Bacteria</taxon>
        <taxon>Bacillati</taxon>
        <taxon>Bacillota</taxon>
        <taxon>Clostridia</taxon>
        <taxon>Lachnospirales</taxon>
        <taxon>Lachnospiraceae</taxon>
        <taxon>Murimonas</taxon>
    </lineage>
</organism>
<sequence>MKEEKKPYFPMFVDLSEKNVVVVGAGTIAKRRIRSLIEFTNHLSVIAPEVNNELLELETAGKIEIRRKNYDREDLYDADLVIAATNDHQLNNDIYSFCKCMGILVNVCSDKNKCDFYFPGLARHENVVVGVTASGSDHKKARAVVEKIRTIL</sequence>
<comment type="caution">
    <text evidence="7">The sequence shown here is derived from an EMBL/GenBank/DDBJ whole genome shotgun (WGS) entry which is preliminary data.</text>
</comment>
<dbReference type="GO" id="GO:0019354">
    <property type="term" value="P:siroheme biosynthetic process"/>
    <property type="evidence" value="ECO:0007669"/>
    <property type="project" value="InterPro"/>
</dbReference>
<dbReference type="Gene3D" id="3.40.50.720">
    <property type="entry name" value="NAD(P)-binding Rossmann-like Domain"/>
    <property type="match status" value="1"/>
</dbReference>
<dbReference type="InterPro" id="IPR028161">
    <property type="entry name" value="Met8-like"/>
</dbReference>
<dbReference type="InterPro" id="IPR006367">
    <property type="entry name" value="Sirohaem_synthase_N"/>
</dbReference>
<keyword evidence="5" id="KW-0627">Porphyrin biosynthesis</keyword>
<keyword evidence="8" id="KW-1185">Reference proteome</keyword>
<dbReference type="PANTHER" id="PTHR35330">
    <property type="entry name" value="SIROHEME BIOSYNTHESIS PROTEIN MET8"/>
    <property type="match status" value="1"/>
</dbReference>